<dbReference type="PROSITE" id="PS50011">
    <property type="entry name" value="PROTEIN_KINASE_DOM"/>
    <property type="match status" value="1"/>
</dbReference>
<dbReference type="EMBL" id="CACVKT020008890">
    <property type="protein sequence ID" value="CAC5418239.1"/>
    <property type="molecule type" value="Genomic_DNA"/>
</dbReference>
<organism evidence="5 6">
    <name type="scientific">Mytilus coruscus</name>
    <name type="common">Sea mussel</name>
    <dbReference type="NCBI Taxonomy" id="42192"/>
    <lineage>
        <taxon>Eukaryota</taxon>
        <taxon>Metazoa</taxon>
        <taxon>Spiralia</taxon>
        <taxon>Lophotrochozoa</taxon>
        <taxon>Mollusca</taxon>
        <taxon>Bivalvia</taxon>
        <taxon>Autobranchia</taxon>
        <taxon>Pteriomorphia</taxon>
        <taxon>Mytilida</taxon>
        <taxon>Mytiloidea</taxon>
        <taxon>Mytilidae</taxon>
        <taxon>Mytilinae</taxon>
        <taxon>Mytilus</taxon>
    </lineage>
</organism>
<evidence type="ECO:0000256" key="1">
    <source>
        <dbReference type="ARBA" id="ARBA00022741"/>
    </source>
</evidence>
<keyword evidence="6" id="KW-1185">Reference proteome</keyword>
<dbReference type="Gene3D" id="1.10.510.10">
    <property type="entry name" value="Transferase(Phosphotransferase) domain 1"/>
    <property type="match status" value="2"/>
</dbReference>
<dbReference type="InterPro" id="IPR001245">
    <property type="entry name" value="Ser-Thr/Tyr_kinase_cat_dom"/>
</dbReference>
<feature type="domain" description="Protein kinase" evidence="4">
    <location>
        <begin position="514"/>
        <end position="811"/>
    </location>
</feature>
<keyword evidence="1" id="KW-0547">Nucleotide-binding</keyword>
<proteinExistence type="predicted"/>
<evidence type="ECO:0000256" key="3">
    <source>
        <dbReference type="SAM" id="MobiDB-lite"/>
    </source>
</evidence>
<dbReference type="Proteomes" id="UP000507470">
    <property type="component" value="Unassembled WGS sequence"/>
</dbReference>
<dbReference type="GO" id="GO:0005524">
    <property type="term" value="F:ATP binding"/>
    <property type="evidence" value="ECO:0007669"/>
    <property type="project" value="UniProtKB-KW"/>
</dbReference>
<dbReference type="PRINTS" id="PR00109">
    <property type="entry name" value="TYRKINASE"/>
</dbReference>
<dbReference type="InterPro" id="IPR011009">
    <property type="entry name" value="Kinase-like_dom_sf"/>
</dbReference>
<dbReference type="AlphaFoldDB" id="A0A6J8EBU1"/>
<dbReference type="InterPro" id="IPR050198">
    <property type="entry name" value="Non-receptor_tyrosine_kinases"/>
</dbReference>
<accession>A0A6J8EBU1</accession>
<keyword evidence="2" id="KW-0067">ATP-binding</keyword>
<evidence type="ECO:0000256" key="2">
    <source>
        <dbReference type="ARBA" id="ARBA00022840"/>
    </source>
</evidence>
<dbReference type="OrthoDB" id="6162313at2759"/>
<reference evidence="5 6" key="1">
    <citation type="submission" date="2020-06" db="EMBL/GenBank/DDBJ databases">
        <authorList>
            <person name="Li R."/>
            <person name="Bekaert M."/>
        </authorList>
    </citation>
    <scope>NUCLEOTIDE SEQUENCE [LARGE SCALE GENOMIC DNA]</scope>
    <source>
        <strain evidence="6">wild</strain>
    </source>
</reference>
<dbReference type="Pfam" id="PF07714">
    <property type="entry name" value="PK_Tyr_Ser-Thr"/>
    <property type="match status" value="2"/>
</dbReference>
<sequence length="1162" mass="134710">MADKYEEMPYAEVESPTRQLYINIPARQERNSVAPPLPPRRQTTLPKSSEGIRYNNTTSILRDRHDSRGHLADSQPNLHSNNLSLNRSFGSTASVQTVNDTSTFPRRGFQSNEGSPETDCSRIYYSINSSSGGLNRVPSEYQLFSDLPISRGFQNTTANHFVSTKRLESDENISGIFVKDSLHFPSENWSQTIDELIALYIELEMEDSRKQDFKRHIVTRVLPRLRRTDIAGMTKLLHIGSKNITETVVPVLIEETIEIDLRSVNVVTLYQAFDSVVEVFTNSSLDLLLVLFNLASIIRMKYNENQKLQRKNICKKCLDRCKSLSSFKMCNMLNVLKLFTEQFKTSTKWELPRSNTEEGKSLQTMNFVDLYSYLFGLLNKVFLSVKTTDNKYVDELKRTTAHLVEKKHKPQSDGGTKCTIQEITLRLITTACFLLLKNDAYLELQSEETTEGLFTVLDLILMNSNVLQETRISLMTVLEPLLLVENKKTVKRILQLFIKNHQTSVPICRLVRQYISKELLHSGIKISDYSCLNERVPTWLTTKGVLSYNEKEILLHCLMPTLSCLCNGKITEYKTEADQLKRNVHLNNLQILTYLQDGKTHNSVIQLLAYQFQPLPLFYITERMSSLTLNEFLLRKRKQSKWQPNKMLTSLVLEIVDVVIFLKDRGIIHRDLTSHAFRICDGGQRIVLHDFSIALMLEGKDFIQADDNHLIPTLWSAPESILEDKYNVKSDAWMVGHLLYEIFTHGCQPYTEMYTFGIDKVLSYVVFHNLQPKQWQCIPKCIFELIIALLQRNPEDRCDLSEIQNKLKETIDMYSSQGSKRRHHSLRHEEDTLYPSIDPKQDIPMRGIPQLFLQIKKQTITRSDHLYNAYTNLKIEERRSQITEIQVQISELTAPDRPRVDIEDNHIHVREPVTTALIDKIRSHLESDTFNNVLKMKKCPTWTKTDGQSDTYLLDYRMDCRTSVMEIANSRHFGDPSIDIVNKKNIDLILKMVKFVKEMNSCSWILGSVRCADMYLSNENDQVVMARLGRMLWFDQSGLEDDYVIASQDCTDIMRWCPIEVLQFKQYSFASDVYSLAMTIYEFFMTLSVNQRDPMAGELESAPFPYVALDDLRDHLFRDGKPDQPEACPEWLYKQMCRCWSKDKDKRPTCEQLFNIIEKHLR</sequence>
<dbReference type="InterPro" id="IPR000719">
    <property type="entry name" value="Prot_kinase_dom"/>
</dbReference>
<feature type="compositionally biased region" description="Basic and acidic residues" evidence="3">
    <location>
        <begin position="61"/>
        <end position="71"/>
    </location>
</feature>
<gene>
    <name evidence="5" type="ORF">MCOR_50691</name>
</gene>
<name>A0A6J8EBU1_MYTCO</name>
<evidence type="ECO:0000313" key="5">
    <source>
        <dbReference type="EMBL" id="CAC5418239.1"/>
    </source>
</evidence>
<evidence type="ECO:0000259" key="4">
    <source>
        <dbReference type="PROSITE" id="PS50011"/>
    </source>
</evidence>
<protein>
    <recommendedName>
        <fullName evidence="4">Protein kinase domain-containing protein</fullName>
    </recommendedName>
</protein>
<evidence type="ECO:0000313" key="6">
    <source>
        <dbReference type="Proteomes" id="UP000507470"/>
    </source>
</evidence>
<dbReference type="PANTHER" id="PTHR24418">
    <property type="entry name" value="TYROSINE-PROTEIN KINASE"/>
    <property type="match status" value="1"/>
</dbReference>
<feature type="region of interest" description="Disordered" evidence="3">
    <location>
        <begin position="29"/>
        <end position="85"/>
    </location>
</feature>
<dbReference type="GO" id="GO:0004672">
    <property type="term" value="F:protein kinase activity"/>
    <property type="evidence" value="ECO:0007669"/>
    <property type="project" value="InterPro"/>
</dbReference>
<dbReference type="SUPFAM" id="SSF56112">
    <property type="entry name" value="Protein kinase-like (PK-like)"/>
    <property type="match status" value="2"/>
</dbReference>